<feature type="compositionally biased region" description="Basic and acidic residues" evidence="1">
    <location>
        <begin position="401"/>
        <end position="410"/>
    </location>
</feature>
<evidence type="ECO:0000256" key="1">
    <source>
        <dbReference type="SAM" id="MobiDB-lite"/>
    </source>
</evidence>
<feature type="compositionally biased region" description="Basic residues" evidence="1">
    <location>
        <begin position="457"/>
        <end position="466"/>
    </location>
</feature>
<feature type="compositionally biased region" description="Basic and acidic residues" evidence="1">
    <location>
        <begin position="424"/>
        <end position="439"/>
    </location>
</feature>
<feature type="compositionally biased region" description="Acidic residues" evidence="1">
    <location>
        <begin position="286"/>
        <end position="299"/>
    </location>
</feature>
<gene>
    <name evidence="3" type="primary">esf1_1</name>
    <name evidence="3" type="ORF">CK203_066617</name>
</gene>
<reference evidence="3 4" key="1">
    <citation type="journal article" date="2018" name="PLoS Genet.">
        <title>Population sequencing reveals clonal diversity and ancestral inbreeding in the grapevine cultivar Chardonnay.</title>
        <authorList>
            <person name="Roach M.J."/>
            <person name="Johnson D.L."/>
            <person name="Bohlmann J."/>
            <person name="van Vuuren H.J."/>
            <person name="Jones S.J."/>
            <person name="Pretorius I.S."/>
            <person name="Schmidt S.A."/>
            <person name="Borneman A.R."/>
        </authorList>
    </citation>
    <scope>NUCLEOTIDE SEQUENCE [LARGE SCALE GENOMIC DNA]</scope>
    <source>
        <strain evidence="4">cv. Chardonnay</strain>
        <tissue evidence="3">Leaf</tissue>
    </source>
</reference>
<feature type="compositionally biased region" description="Basic and acidic residues" evidence="1">
    <location>
        <begin position="580"/>
        <end position="591"/>
    </location>
</feature>
<feature type="compositionally biased region" description="Acidic residues" evidence="1">
    <location>
        <begin position="382"/>
        <end position="400"/>
    </location>
</feature>
<dbReference type="Pfam" id="PF25121">
    <property type="entry name" value="RRM_ESF1"/>
    <property type="match status" value="1"/>
</dbReference>
<dbReference type="InterPro" id="IPR056750">
    <property type="entry name" value="RRM_ESF1"/>
</dbReference>
<dbReference type="PANTHER" id="PTHR12202">
    <property type="entry name" value="ESF1 HOMOLOG"/>
    <property type="match status" value="1"/>
</dbReference>
<name>A0A438EV05_VITVI</name>
<feature type="compositionally biased region" description="Basic residues" evidence="1">
    <location>
        <begin position="598"/>
        <end position="607"/>
    </location>
</feature>
<feature type="domain" description="ESF1 RRM" evidence="2">
    <location>
        <begin position="41"/>
        <end position="170"/>
    </location>
</feature>
<evidence type="ECO:0000313" key="4">
    <source>
        <dbReference type="Proteomes" id="UP000288805"/>
    </source>
</evidence>
<feature type="region of interest" description="Disordered" evidence="1">
    <location>
        <begin position="365"/>
        <end position="607"/>
    </location>
</feature>
<dbReference type="GO" id="GO:0006364">
    <property type="term" value="P:rRNA processing"/>
    <property type="evidence" value="ECO:0007669"/>
    <property type="project" value="InterPro"/>
</dbReference>
<feature type="compositionally biased region" description="Basic and acidic residues" evidence="1">
    <location>
        <begin position="467"/>
        <end position="486"/>
    </location>
</feature>
<feature type="compositionally biased region" description="Basic residues" evidence="1">
    <location>
        <begin position="366"/>
        <end position="377"/>
    </location>
</feature>
<feature type="compositionally biased region" description="Acidic residues" evidence="1">
    <location>
        <begin position="322"/>
        <end position="331"/>
    </location>
</feature>
<comment type="caution">
    <text evidence="3">The sequence shown here is derived from an EMBL/GenBank/DDBJ whole genome shotgun (WGS) entry which is preliminary data.</text>
</comment>
<evidence type="ECO:0000313" key="3">
    <source>
        <dbReference type="EMBL" id="RVW51541.1"/>
    </source>
</evidence>
<protein>
    <submittedName>
        <fullName evidence="3">Pre-rRNA-processing protein esf1</fullName>
    </submittedName>
</protein>
<sequence length="607" mass="68863">MPLSLAEVVKGWEGLWEVLVCFAALFPFEQYATSVAKINVELKAVDLFMVLSSFLPKDGHILSVAIYPSEFGLKRMEEEAVHGPIGLFDDEKEQSDDDGDNEIDDEKLRAYEKSRLSYYYAVVDCDSSATADYLYKACDGIEFERSSNVLDLRFIPDSMEFKHPPHDIATEAPAKYEGLDFHTRALQHSKIHISWDEDEPQRAKTLKRKYNDDEVGEIIYTFASDQSDNVTNSTFTGFCNLYENLGLLFSSLALLWYPSLWLGGKGFVYRGERGGVVGGVGVLASDTDESETDDNENDDQSDKEHKRQNKYLALLESGDGSDRDDEEDGQDMEVTFNTGLEDISKRILEKRDKKSETVWEAYLKKRSEKRKARKNRSKYSSEDESDDTDQELMEQPDDFFVEEHSAKGTKEVTQGKNDKKKKKLQQETGKEAEVSRAELELLLADEEGADTSVKGYNLKRKKSKGRKGQEAPDEDKIPAVDYDDPRSATYARQLAQKQQQKSDGDALRGKEAMKLQKQTRPSSDGPEANKDEPLMSDVLSSKREKHELSSLVRSIKTKSKQVKLPSNGKKPRKSENMLFNKKEEKGQDRELSSLVQSVKKKARVLQK</sequence>
<dbReference type="InterPro" id="IPR039754">
    <property type="entry name" value="Esf1"/>
</dbReference>
<feature type="compositionally biased region" description="Basic and acidic residues" evidence="1">
    <location>
        <begin position="500"/>
        <end position="514"/>
    </location>
</feature>
<dbReference type="AlphaFoldDB" id="A0A438EV05"/>
<organism evidence="3 4">
    <name type="scientific">Vitis vinifera</name>
    <name type="common">Grape</name>
    <dbReference type="NCBI Taxonomy" id="29760"/>
    <lineage>
        <taxon>Eukaryota</taxon>
        <taxon>Viridiplantae</taxon>
        <taxon>Streptophyta</taxon>
        <taxon>Embryophyta</taxon>
        <taxon>Tracheophyta</taxon>
        <taxon>Spermatophyta</taxon>
        <taxon>Magnoliopsida</taxon>
        <taxon>eudicotyledons</taxon>
        <taxon>Gunneridae</taxon>
        <taxon>Pentapetalae</taxon>
        <taxon>rosids</taxon>
        <taxon>Vitales</taxon>
        <taxon>Vitaceae</taxon>
        <taxon>Viteae</taxon>
        <taxon>Vitis</taxon>
    </lineage>
</organism>
<dbReference type="PANTHER" id="PTHR12202:SF0">
    <property type="entry name" value="ESF1 HOMOLOG"/>
    <property type="match status" value="1"/>
</dbReference>
<feature type="region of interest" description="Disordered" evidence="1">
    <location>
        <begin position="280"/>
        <end position="336"/>
    </location>
</feature>
<evidence type="ECO:0000259" key="2">
    <source>
        <dbReference type="Pfam" id="PF25121"/>
    </source>
</evidence>
<accession>A0A438EV05</accession>
<dbReference type="EMBL" id="QGNW01001179">
    <property type="protein sequence ID" value="RVW51541.1"/>
    <property type="molecule type" value="Genomic_DNA"/>
</dbReference>
<proteinExistence type="predicted"/>
<dbReference type="Proteomes" id="UP000288805">
    <property type="component" value="Unassembled WGS sequence"/>
</dbReference>